<sequence>MTRSPSRSSDGGSAHQVRAEPRLLKAIEDKNDDEAIAILENARAKNQPVEHLLRIGLMRAAERGNSSIAEYLLKSGAKPDGVANGRVSPLLRAVERNHVAIVQVLLRFGGNVNVADKFGRTALMIAAWRGHYHTVSALLRNGADVNRKDNKKMNVLHNLAEDKQCDWGWDIIDLLLRTDIAIDGEEGQDELKRSALHWAAVTGKREFCERLLTRPKNPRANINAVEVREKTPLHLAAAHGKEDIVGLLLDFGADIKARSDGSWTPLHNACENGNIRNVKALLAAGAEINARLLNGMTPLHVAAQTGHLEIVQCLLERKDLKRAARDTFGITPFLRAAQNKRKDIVNVLAPFNHVETLNEDALGACNGFNATIVDFGNFHNENKVRRRTVFELLYGRDTVNPRKPAVSILPKDSKATSFRWIHLPANNMAWVEALLTKAFIEEGASDVEGFKALERSFNHQHRGQQVHSHFMRPLCQGTPRAPKHTDDSDFSDTAGEQGPPQIIINGSQGLGISTTSGAQEKEKENVLPKTPIRTNTVSTDQTDWTQGSASGTGKESKGGKGKVKKTPKWGKTKPGKSGGTDTPTKHSDHPTRRNSSHPLTNSGHLRSPGSPGRKDPTQVAKGNIFTFMPYLHFETDQRRQEMQAAIDRAQLLKGRDKGDGRFDRPQMQRATTYDEMLLRAHLSSSSVSLHVRRTLDQFFYHNIDTESRDQDQVVYRYQTKGLSAEEAGVDPKIFMVDQLWMWVLGKDLIVTSFPQRWQQPKNDPLNVLDGVIEDINSKTREPVRSVYDLAMIITSRCSGVFDRHRMGDEDYQFLDMFESSIGDATDRETHLFREFNTASAQASQWLQHHRRPTRFSRHLEAEGRVIEHQNKHSVSPHSHAHALTDAPLHEEKFVYDDGGLAHAPLFVDKLLDIGAETNLLAETKDIRDELNMIAKVLEDQKSVLPDLEISIADIYREEHKGQHDLKRRFREQLKTIDVHLKDIDRMDKQAERIYKSITDLLDLKQKHANAFEARFARDQAAGTARQSQTVMVFTIVTIIFLPLSFIAAIFTIDVREFPHNEQGNLSLPFSYVSKYMFGIGLSISIPLIFVALSLDAISDFFREAKRRIKERRNKSVDPAAHSSDEKETIDITYTVNMRTLENALSAGRASTRGRRSYESYLSPILPVTSRGTGRTANANGKAEVDHAIDFGTNGVNVRLAHPQAPAIERQTTGFRIRKSHDLERGK</sequence>
<keyword evidence="2 9" id="KW-0812">Transmembrane</keyword>
<protein>
    <submittedName>
        <fullName evidence="10">Uncharacterized protein</fullName>
    </submittedName>
</protein>
<evidence type="ECO:0000256" key="1">
    <source>
        <dbReference type="ARBA" id="ARBA00004141"/>
    </source>
</evidence>
<keyword evidence="11" id="KW-1185">Reference proteome</keyword>
<evidence type="ECO:0000256" key="7">
    <source>
        <dbReference type="PROSITE-ProRule" id="PRU00023"/>
    </source>
</evidence>
<feature type="transmembrane region" description="Helical" evidence="9">
    <location>
        <begin position="1030"/>
        <end position="1052"/>
    </location>
</feature>
<feature type="repeat" description="ANK" evidence="7">
    <location>
        <begin position="261"/>
        <end position="293"/>
    </location>
</feature>
<dbReference type="EMBL" id="ML977332">
    <property type="protein sequence ID" value="KAF2111938.1"/>
    <property type="molecule type" value="Genomic_DNA"/>
</dbReference>
<feature type="region of interest" description="Disordered" evidence="8">
    <location>
        <begin position="1"/>
        <end position="21"/>
    </location>
</feature>
<dbReference type="InterPro" id="IPR002110">
    <property type="entry name" value="Ankyrin_rpt"/>
</dbReference>
<organism evidence="10 11">
    <name type="scientific">Lophiotrema nucula</name>
    <dbReference type="NCBI Taxonomy" id="690887"/>
    <lineage>
        <taxon>Eukaryota</taxon>
        <taxon>Fungi</taxon>
        <taxon>Dikarya</taxon>
        <taxon>Ascomycota</taxon>
        <taxon>Pezizomycotina</taxon>
        <taxon>Dothideomycetes</taxon>
        <taxon>Pleosporomycetidae</taxon>
        <taxon>Pleosporales</taxon>
        <taxon>Lophiotremataceae</taxon>
        <taxon>Lophiotrema</taxon>
    </lineage>
</organism>
<dbReference type="GO" id="GO:0046873">
    <property type="term" value="F:metal ion transmembrane transporter activity"/>
    <property type="evidence" value="ECO:0007669"/>
    <property type="project" value="InterPro"/>
</dbReference>
<dbReference type="PANTHER" id="PTHR24198:SF165">
    <property type="entry name" value="ANKYRIN REPEAT-CONTAINING PROTEIN-RELATED"/>
    <property type="match status" value="1"/>
</dbReference>
<evidence type="ECO:0000256" key="3">
    <source>
        <dbReference type="ARBA" id="ARBA00022737"/>
    </source>
</evidence>
<dbReference type="Pfam" id="PF01544">
    <property type="entry name" value="CorA"/>
    <property type="match status" value="1"/>
</dbReference>
<keyword evidence="4 9" id="KW-1133">Transmembrane helix</keyword>
<dbReference type="Gene3D" id="1.25.40.20">
    <property type="entry name" value="Ankyrin repeat-containing domain"/>
    <property type="match status" value="2"/>
</dbReference>
<feature type="repeat" description="ANK" evidence="7">
    <location>
        <begin position="85"/>
        <end position="117"/>
    </location>
</feature>
<evidence type="ECO:0000256" key="8">
    <source>
        <dbReference type="SAM" id="MobiDB-lite"/>
    </source>
</evidence>
<proteinExistence type="predicted"/>
<reference evidence="10" key="1">
    <citation type="journal article" date="2020" name="Stud. Mycol.">
        <title>101 Dothideomycetes genomes: a test case for predicting lifestyles and emergence of pathogens.</title>
        <authorList>
            <person name="Haridas S."/>
            <person name="Albert R."/>
            <person name="Binder M."/>
            <person name="Bloem J."/>
            <person name="Labutti K."/>
            <person name="Salamov A."/>
            <person name="Andreopoulos B."/>
            <person name="Baker S."/>
            <person name="Barry K."/>
            <person name="Bills G."/>
            <person name="Bluhm B."/>
            <person name="Cannon C."/>
            <person name="Castanera R."/>
            <person name="Culley D."/>
            <person name="Daum C."/>
            <person name="Ezra D."/>
            <person name="Gonzalez J."/>
            <person name="Henrissat B."/>
            <person name="Kuo A."/>
            <person name="Liang C."/>
            <person name="Lipzen A."/>
            <person name="Lutzoni F."/>
            <person name="Magnuson J."/>
            <person name="Mondo S."/>
            <person name="Nolan M."/>
            <person name="Ohm R."/>
            <person name="Pangilinan J."/>
            <person name="Park H.-J."/>
            <person name="Ramirez L."/>
            <person name="Alfaro M."/>
            <person name="Sun H."/>
            <person name="Tritt A."/>
            <person name="Yoshinaga Y."/>
            <person name="Zwiers L.-H."/>
            <person name="Turgeon B."/>
            <person name="Goodwin S."/>
            <person name="Spatafora J."/>
            <person name="Crous P."/>
            <person name="Grigoriev I."/>
        </authorList>
    </citation>
    <scope>NUCLEOTIDE SEQUENCE</scope>
    <source>
        <strain evidence="10">CBS 627.86</strain>
    </source>
</reference>
<dbReference type="SUPFAM" id="SSF48403">
    <property type="entry name" value="Ankyrin repeat"/>
    <property type="match status" value="1"/>
</dbReference>
<evidence type="ECO:0000256" key="4">
    <source>
        <dbReference type="ARBA" id="ARBA00022989"/>
    </source>
</evidence>
<evidence type="ECO:0000256" key="5">
    <source>
        <dbReference type="ARBA" id="ARBA00023043"/>
    </source>
</evidence>
<feature type="repeat" description="ANK" evidence="7">
    <location>
        <begin position="228"/>
        <end position="260"/>
    </location>
</feature>
<evidence type="ECO:0000313" key="10">
    <source>
        <dbReference type="EMBL" id="KAF2111938.1"/>
    </source>
</evidence>
<dbReference type="Gene3D" id="1.20.58.340">
    <property type="entry name" value="Magnesium transport protein CorA, transmembrane region"/>
    <property type="match status" value="1"/>
</dbReference>
<dbReference type="SMART" id="SM00248">
    <property type="entry name" value="ANK"/>
    <property type="match status" value="8"/>
</dbReference>
<evidence type="ECO:0000256" key="9">
    <source>
        <dbReference type="SAM" id="Phobius"/>
    </source>
</evidence>
<feature type="compositionally biased region" description="Basic residues" evidence="8">
    <location>
        <begin position="559"/>
        <end position="574"/>
    </location>
</feature>
<dbReference type="PROSITE" id="PS50088">
    <property type="entry name" value="ANK_REPEAT"/>
    <property type="match status" value="5"/>
</dbReference>
<evidence type="ECO:0000256" key="6">
    <source>
        <dbReference type="ARBA" id="ARBA00023136"/>
    </source>
</evidence>
<accession>A0A6A5Z0L2</accession>
<dbReference type="PROSITE" id="PS50297">
    <property type="entry name" value="ANK_REP_REGION"/>
    <property type="match status" value="5"/>
</dbReference>
<evidence type="ECO:0000313" key="11">
    <source>
        <dbReference type="Proteomes" id="UP000799770"/>
    </source>
</evidence>
<dbReference type="SUPFAM" id="SSF144083">
    <property type="entry name" value="Magnesium transport protein CorA, transmembrane region"/>
    <property type="match status" value="1"/>
</dbReference>
<dbReference type="OrthoDB" id="341259at2759"/>
<dbReference type="GO" id="GO:0016020">
    <property type="term" value="C:membrane"/>
    <property type="evidence" value="ECO:0007669"/>
    <property type="project" value="UniProtKB-SubCell"/>
</dbReference>
<dbReference type="Pfam" id="PF00023">
    <property type="entry name" value="Ank"/>
    <property type="match status" value="1"/>
</dbReference>
<keyword evidence="5 7" id="KW-0040">ANK repeat</keyword>
<feature type="transmembrane region" description="Helical" evidence="9">
    <location>
        <begin position="1072"/>
        <end position="1097"/>
    </location>
</feature>
<dbReference type="Proteomes" id="UP000799770">
    <property type="component" value="Unassembled WGS sequence"/>
</dbReference>
<keyword evidence="3" id="KW-0677">Repeat</keyword>
<dbReference type="PANTHER" id="PTHR24198">
    <property type="entry name" value="ANKYRIN REPEAT AND PROTEIN KINASE DOMAIN-CONTAINING PROTEIN"/>
    <property type="match status" value="1"/>
</dbReference>
<dbReference type="Pfam" id="PF12796">
    <property type="entry name" value="Ank_2"/>
    <property type="match status" value="2"/>
</dbReference>
<dbReference type="InterPro" id="IPR002523">
    <property type="entry name" value="MgTranspt_CorA/ZnTranspt_ZntB"/>
</dbReference>
<dbReference type="InterPro" id="IPR045863">
    <property type="entry name" value="CorA_TM1_TM2"/>
</dbReference>
<dbReference type="InterPro" id="IPR036770">
    <property type="entry name" value="Ankyrin_rpt-contain_sf"/>
</dbReference>
<dbReference type="AlphaFoldDB" id="A0A6A5Z0L2"/>
<dbReference type="PRINTS" id="PR01415">
    <property type="entry name" value="ANKYRIN"/>
</dbReference>
<feature type="repeat" description="ANK" evidence="7">
    <location>
        <begin position="118"/>
        <end position="150"/>
    </location>
</feature>
<feature type="compositionally biased region" description="Polar residues" evidence="8">
    <location>
        <begin position="504"/>
        <end position="518"/>
    </location>
</feature>
<feature type="repeat" description="ANK" evidence="7">
    <location>
        <begin position="294"/>
        <end position="317"/>
    </location>
</feature>
<comment type="subcellular location">
    <subcellularLocation>
        <location evidence="1">Membrane</location>
        <topology evidence="1">Multi-pass membrane protein</topology>
    </subcellularLocation>
</comment>
<gene>
    <name evidence="10" type="ORF">BDV96DRAFT_498386</name>
</gene>
<feature type="region of interest" description="Disordered" evidence="8">
    <location>
        <begin position="474"/>
        <end position="619"/>
    </location>
</feature>
<keyword evidence="6 9" id="KW-0472">Membrane</keyword>
<feature type="compositionally biased region" description="Polar residues" evidence="8">
    <location>
        <begin position="1"/>
        <end position="11"/>
    </location>
</feature>
<feature type="compositionally biased region" description="Polar residues" evidence="8">
    <location>
        <begin position="532"/>
        <end position="546"/>
    </location>
</feature>
<evidence type="ECO:0000256" key="2">
    <source>
        <dbReference type="ARBA" id="ARBA00022692"/>
    </source>
</evidence>
<name>A0A6A5Z0L2_9PLEO</name>